<dbReference type="GO" id="GO:0005524">
    <property type="term" value="F:ATP binding"/>
    <property type="evidence" value="ECO:0007669"/>
    <property type="project" value="UniProtKB-UniRule"/>
</dbReference>
<comment type="function">
    <text evidence="7">DEAD-box RNA helicase involved in ribosome assembly. Has RNA-dependent ATPase activity and unwinds double-stranded RNA.</text>
</comment>
<evidence type="ECO:0000259" key="11">
    <source>
        <dbReference type="PROSITE" id="PS51194"/>
    </source>
</evidence>
<dbReference type="InterPro" id="IPR014014">
    <property type="entry name" value="RNA_helicase_DEAD_Q_motif"/>
</dbReference>
<dbReference type="SUPFAM" id="SSF52540">
    <property type="entry name" value="P-loop containing nucleoside triphosphate hydrolases"/>
    <property type="match status" value="1"/>
</dbReference>
<dbReference type="GO" id="GO:0005829">
    <property type="term" value="C:cytosol"/>
    <property type="evidence" value="ECO:0007669"/>
    <property type="project" value="TreeGrafter"/>
</dbReference>
<comment type="catalytic activity">
    <reaction evidence="6 7">
        <text>ATP + H2O = ADP + phosphate + H(+)</text>
        <dbReference type="Rhea" id="RHEA:13065"/>
        <dbReference type="ChEBI" id="CHEBI:15377"/>
        <dbReference type="ChEBI" id="CHEBI:15378"/>
        <dbReference type="ChEBI" id="CHEBI:30616"/>
        <dbReference type="ChEBI" id="CHEBI:43474"/>
        <dbReference type="ChEBI" id="CHEBI:456216"/>
        <dbReference type="EC" id="3.6.4.13"/>
    </reaction>
</comment>
<evidence type="ECO:0000259" key="10">
    <source>
        <dbReference type="PROSITE" id="PS51192"/>
    </source>
</evidence>
<dbReference type="OrthoDB" id="5297934at2"/>
<keyword evidence="2 7" id="KW-0547">Nucleotide-binding</keyword>
<dbReference type="GO" id="GO:0003676">
    <property type="term" value="F:nucleic acid binding"/>
    <property type="evidence" value="ECO:0007669"/>
    <property type="project" value="InterPro"/>
</dbReference>
<dbReference type="InterPro" id="IPR028622">
    <property type="entry name" value="DEAD_helicase_RhlE"/>
</dbReference>
<dbReference type="Pfam" id="PF00270">
    <property type="entry name" value="DEAD"/>
    <property type="match status" value="1"/>
</dbReference>
<feature type="domain" description="DEAD-box RNA helicase Q" evidence="12">
    <location>
        <begin position="1"/>
        <end position="29"/>
    </location>
</feature>
<dbReference type="Pfam" id="PF00271">
    <property type="entry name" value="Helicase_C"/>
    <property type="match status" value="1"/>
</dbReference>
<evidence type="ECO:0000256" key="9">
    <source>
        <dbReference type="SAM" id="MobiDB-lite"/>
    </source>
</evidence>
<dbReference type="InterPro" id="IPR014001">
    <property type="entry name" value="Helicase_ATP-bd"/>
</dbReference>
<evidence type="ECO:0000256" key="5">
    <source>
        <dbReference type="ARBA" id="ARBA00022840"/>
    </source>
</evidence>
<dbReference type="InterPro" id="IPR011545">
    <property type="entry name" value="DEAD/DEAH_box_helicase_dom"/>
</dbReference>
<name>A0A2P7NW73_9PROT</name>
<dbReference type="CDD" id="cd18787">
    <property type="entry name" value="SF2_C_DEAD"/>
    <property type="match status" value="1"/>
</dbReference>
<feature type="domain" description="Helicase ATP-binding" evidence="10">
    <location>
        <begin position="32"/>
        <end position="210"/>
    </location>
</feature>
<dbReference type="HAMAP" id="MF_00968">
    <property type="entry name" value="DEAD_helicase_RhlE"/>
    <property type="match status" value="1"/>
</dbReference>
<dbReference type="PROSITE" id="PS51194">
    <property type="entry name" value="HELICASE_CTER"/>
    <property type="match status" value="1"/>
</dbReference>
<dbReference type="InterPro" id="IPR044742">
    <property type="entry name" value="DEAD/DEAH_RhlB"/>
</dbReference>
<dbReference type="GO" id="GO:0016887">
    <property type="term" value="F:ATP hydrolysis activity"/>
    <property type="evidence" value="ECO:0007669"/>
    <property type="project" value="RHEA"/>
</dbReference>
<feature type="region of interest" description="Disordered" evidence="9">
    <location>
        <begin position="377"/>
        <end position="445"/>
    </location>
</feature>
<evidence type="ECO:0000259" key="12">
    <source>
        <dbReference type="PROSITE" id="PS51195"/>
    </source>
</evidence>
<dbReference type="PROSITE" id="PS51195">
    <property type="entry name" value="Q_MOTIF"/>
    <property type="match status" value="1"/>
</dbReference>
<dbReference type="GO" id="GO:0003724">
    <property type="term" value="F:RNA helicase activity"/>
    <property type="evidence" value="ECO:0007669"/>
    <property type="project" value="UniProtKB-UniRule"/>
</dbReference>
<dbReference type="RefSeq" id="WP_106706524.1">
    <property type="nucleotide sequence ID" value="NZ_PXXU01000015.1"/>
</dbReference>
<evidence type="ECO:0000256" key="4">
    <source>
        <dbReference type="ARBA" id="ARBA00022806"/>
    </source>
</evidence>
<accession>A0A2P7NW73</accession>
<evidence type="ECO:0000256" key="1">
    <source>
        <dbReference type="ARBA" id="ARBA00022490"/>
    </source>
</evidence>
<dbReference type="EMBL" id="PXXU01000015">
    <property type="protein sequence ID" value="PSJ17698.1"/>
    <property type="molecule type" value="Genomic_DNA"/>
</dbReference>
<dbReference type="InterPro" id="IPR050079">
    <property type="entry name" value="DEAD_box_RNA_helicase"/>
</dbReference>
<dbReference type="GO" id="GO:0042255">
    <property type="term" value="P:ribosome assembly"/>
    <property type="evidence" value="ECO:0007669"/>
    <property type="project" value="InterPro"/>
</dbReference>
<organism evidence="13 14">
    <name type="scientific">Nitrosomonas supralitoralis</name>
    <dbReference type="NCBI Taxonomy" id="2116706"/>
    <lineage>
        <taxon>Bacteria</taxon>
        <taxon>Pseudomonadati</taxon>
        <taxon>Pseudomonadota</taxon>
        <taxon>Betaproteobacteria</taxon>
        <taxon>Nitrosomonadales</taxon>
        <taxon>Nitrosomonadaceae</taxon>
        <taxon>Nitrosomonas</taxon>
    </lineage>
</organism>
<keyword evidence="1 7" id="KW-0963">Cytoplasm</keyword>
<sequence length="445" mass="48488">MSFATFGLSDEIIRAVTERGYTAPTPIQAQAIPAVLTGGDLLAGAQTGTGKTAGFTLPILHRLSDKSVKGPSSGRPPIRALILVPTRELAAQVEESVRDYGKYLKLSSMMMIGGVNINPQITRLKSRVDILVATPGRLLDHVQQNTLSLSQIEILVLDEADRMLDMGFIRDIKKILALLPKQRQNLLFSATFSDEIRALADNLLNQPALIEAARRNAIADKVTHVVHPVDRERKRDLLAHLIKQHRWSQVLVFTRTKHGANKLAEFLTASGIPSLAIHGNKSQTARTQALAKFKSGNLQVLVATDIAARGIDISELPHVVNFELPQVPEDYVHRIGRTGRAGAEGDAVSLVCVDETKLLTAIEKLIKNELRSQMITGFEPDPSIKAEPIKNGRGGEPRGAKPARNPQKNSASRKPATKKPVSAGFAPSTRHRFDEPRRAAGGRGR</sequence>
<evidence type="ECO:0000256" key="2">
    <source>
        <dbReference type="ARBA" id="ARBA00022741"/>
    </source>
</evidence>
<comment type="similarity">
    <text evidence="7">Belongs to the DEAD box helicase family. RhlE subfamily.</text>
</comment>
<evidence type="ECO:0000256" key="3">
    <source>
        <dbReference type="ARBA" id="ARBA00022801"/>
    </source>
</evidence>
<dbReference type="GO" id="GO:0009266">
    <property type="term" value="P:response to temperature stimulus"/>
    <property type="evidence" value="ECO:0007669"/>
    <property type="project" value="UniProtKB-ARBA"/>
</dbReference>
<dbReference type="PROSITE" id="PS51192">
    <property type="entry name" value="HELICASE_ATP_BIND_1"/>
    <property type="match status" value="1"/>
</dbReference>
<gene>
    <name evidence="7" type="primary">rhlE</name>
    <name evidence="13" type="ORF">C7H79_06720</name>
</gene>
<dbReference type="AlphaFoldDB" id="A0A2P7NW73"/>
<keyword evidence="3 7" id="KW-0378">Hydrolase</keyword>
<keyword evidence="14" id="KW-1185">Reference proteome</keyword>
<keyword evidence="7" id="KW-0690">Ribosome biogenesis</keyword>
<feature type="compositionally biased region" description="Basic and acidic residues" evidence="9">
    <location>
        <begin position="382"/>
        <end position="399"/>
    </location>
</feature>
<evidence type="ECO:0000313" key="14">
    <source>
        <dbReference type="Proteomes" id="UP000241912"/>
    </source>
</evidence>
<proteinExistence type="inferred from homology"/>
<evidence type="ECO:0000256" key="8">
    <source>
        <dbReference type="PROSITE-ProRule" id="PRU00552"/>
    </source>
</evidence>
<dbReference type="InterPro" id="IPR000629">
    <property type="entry name" value="RNA-helicase_DEAD-box_CS"/>
</dbReference>
<feature type="short sequence motif" description="Q motif" evidence="8">
    <location>
        <begin position="1"/>
        <end position="29"/>
    </location>
</feature>
<dbReference type="InterPro" id="IPR027417">
    <property type="entry name" value="P-loop_NTPase"/>
</dbReference>
<dbReference type="PROSITE" id="PS00039">
    <property type="entry name" value="DEAD_ATP_HELICASE"/>
    <property type="match status" value="1"/>
</dbReference>
<protein>
    <recommendedName>
        <fullName evidence="7">ATP-dependent RNA helicase RhlE</fullName>
        <ecNumber evidence="7">3.6.4.13</ecNumber>
    </recommendedName>
</protein>
<feature type="domain" description="Helicase C-terminal" evidence="11">
    <location>
        <begin position="236"/>
        <end position="383"/>
    </location>
</feature>
<dbReference type="CDD" id="cd00268">
    <property type="entry name" value="DEADc"/>
    <property type="match status" value="1"/>
</dbReference>
<keyword evidence="4 7" id="KW-0347">Helicase</keyword>
<comment type="caution">
    <text evidence="13">The sequence shown here is derived from an EMBL/GenBank/DDBJ whole genome shotgun (WGS) entry which is preliminary data.</text>
</comment>
<dbReference type="Proteomes" id="UP000241912">
    <property type="component" value="Unassembled WGS sequence"/>
</dbReference>
<comment type="subcellular location">
    <subcellularLocation>
        <location evidence="7">Cytoplasm</location>
    </subcellularLocation>
</comment>
<dbReference type="FunFam" id="3.40.50.300:FF:000108">
    <property type="entry name" value="ATP-dependent RNA helicase RhlE"/>
    <property type="match status" value="1"/>
</dbReference>
<reference evidence="13 14" key="1">
    <citation type="submission" date="2018-03" db="EMBL/GenBank/DDBJ databases">
        <title>Draft genome of Nitrosomonas supralitoralis APG5.</title>
        <authorList>
            <person name="Urakawa H."/>
            <person name="Lopez J.V."/>
        </authorList>
    </citation>
    <scope>NUCLEOTIDE SEQUENCE [LARGE SCALE GENOMIC DNA]</scope>
    <source>
        <strain evidence="13 14">APG5</strain>
    </source>
</reference>
<dbReference type="PANTHER" id="PTHR47959:SF13">
    <property type="entry name" value="ATP-DEPENDENT RNA HELICASE RHLE"/>
    <property type="match status" value="1"/>
</dbReference>
<keyword evidence="5 7" id="KW-0067">ATP-binding</keyword>
<dbReference type="SMART" id="SM00490">
    <property type="entry name" value="HELICc"/>
    <property type="match status" value="1"/>
</dbReference>
<evidence type="ECO:0000256" key="7">
    <source>
        <dbReference type="HAMAP-Rule" id="MF_00968"/>
    </source>
</evidence>
<dbReference type="InterPro" id="IPR001650">
    <property type="entry name" value="Helicase_C-like"/>
</dbReference>
<dbReference type="SMART" id="SM00487">
    <property type="entry name" value="DEXDc"/>
    <property type="match status" value="1"/>
</dbReference>
<evidence type="ECO:0000256" key="6">
    <source>
        <dbReference type="ARBA" id="ARBA00047984"/>
    </source>
</evidence>
<dbReference type="EC" id="3.6.4.13" evidence="7"/>
<dbReference type="PANTHER" id="PTHR47959">
    <property type="entry name" value="ATP-DEPENDENT RNA HELICASE RHLE-RELATED"/>
    <property type="match status" value="1"/>
</dbReference>
<dbReference type="FunFam" id="3.40.50.300:FF:000468">
    <property type="entry name" value="ATP-dependent RNA helicase RhlE"/>
    <property type="match status" value="1"/>
</dbReference>
<dbReference type="Gene3D" id="3.40.50.300">
    <property type="entry name" value="P-loop containing nucleotide triphosphate hydrolases"/>
    <property type="match status" value="2"/>
</dbReference>
<evidence type="ECO:0000313" key="13">
    <source>
        <dbReference type="EMBL" id="PSJ17698.1"/>
    </source>
</evidence>